<feature type="signal peptide" evidence="4">
    <location>
        <begin position="1"/>
        <end position="26"/>
    </location>
</feature>
<reference evidence="6 7" key="1">
    <citation type="submission" date="2016-10" db="EMBL/GenBank/DDBJ databases">
        <authorList>
            <person name="de Groot N.N."/>
        </authorList>
    </citation>
    <scope>NUCLEOTIDE SEQUENCE [LARGE SCALE GENOMIC DNA]</scope>
    <source>
        <strain evidence="6 7">DSM 6059</strain>
    </source>
</reference>
<protein>
    <submittedName>
        <fullName evidence="6">Type IV pilus assembly protein PilY1</fullName>
    </submittedName>
</protein>
<keyword evidence="4" id="KW-0732">Signal</keyword>
<gene>
    <name evidence="6" type="ORF">SAMN02745724_03988</name>
</gene>
<keyword evidence="7" id="KW-1185">Reference proteome</keyword>
<dbReference type="SUPFAM" id="SSF53300">
    <property type="entry name" value="vWA-like"/>
    <property type="match status" value="1"/>
</dbReference>
<evidence type="ECO:0000256" key="2">
    <source>
        <dbReference type="ARBA" id="ARBA00022837"/>
    </source>
</evidence>
<dbReference type="GO" id="GO:0046872">
    <property type="term" value="F:metal ion binding"/>
    <property type="evidence" value="ECO:0007669"/>
    <property type="project" value="UniProtKB-KW"/>
</dbReference>
<dbReference type="InterPro" id="IPR036465">
    <property type="entry name" value="vWFA_dom_sf"/>
</dbReference>
<dbReference type="Pfam" id="PF05567">
    <property type="entry name" value="T4P_PilY1"/>
    <property type="match status" value="1"/>
</dbReference>
<dbReference type="Proteomes" id="UP000198862">
    <property type="component" value="Unassembled WGS sequence"/>
</dbReference>
<dbReference type="AlphaFoldDB" id="A0A1I1QRK4"/>
<evidence type="ECO:0000313" key="7">
    <source>
        <dbReference type="Proteomes" id="UP000198862"/>
    </source>
</evidence>
<feature type="chain" id="PRO_5011612118" evidence="4">
    <location>
        <begin position="27"/>
        <end position="1009"/>
    </location>
</feature>
<dbReference type="EMBL" id="FOLO01000043">
    <property type="protein sequence ID" value="SFD24689.1"/>
    <property type="molecule type" value="Genomic_DNA"/>
</dbReference>
<evidence type="ECO:0000256" key="4">
    <source>
        <dbReference type="SAM" id="SignalP"/>
    </source>
</evidence>
<evidence type="ECO:0000256" key="1">
    <source>
        <dbReference type="ARBA" id="ARBA00022723"/>
    </source>
</evidence>
<name>A0A1I1QRK4_9GAMM</name>
<dbReference type="InterPro" id="IPR002035">
    <property type="entry name" value="VWF_A"/>
</dbReference>
<dbReference type="STRING" id="1123010.SAMN02745724_03988"/>
<keyword evidence="1" id="KW-0479">Metal-binding</keyword>
<evidence type="ECO:0000256" key="3">
    <source>
        <dbReference type="SAM" id="MobiDB-lite"/>
    </source>
</evidence>
<dbReference type="InterPro" id="IPR008707">
    <property type="entry name" value="B-propeller_PilY1"/>
</dbReference>
<keyword evidence="2" id="KW-0106">Calcium</keyword>
<evidence type="ECO:0000259" key="5">
    <source>
        <dbReference type="PROSITE" id="PS50234"/>
    </source>
</evidence>
<dbReference type="RefSeq" id="WP_091988755.1">
    <property type="nucleotide sequence ID" value="NZ_FOLO01000043.1"/>
</dbReference>
<proteinExistence type="predicted"/>
<dbReference type="Gene3D" id="3.40.50.410">
    <property type="entry name" value="von Willebrand factor, type A domain"/>
    <property type="match status" value="1"/>
</dbReference>
<sequence length="1009" mass="109928">MLKKITIKIPAICLALLFASPQIIKAEDIEIYVNHNVKDLSEKPRALIIFDSSGSMAWSIADGHRCRGECWDSRMKVAKSAIKSLITHEDNQNIDFGLMRFNSTDGGYVIEGLGASQSDLVSAIDNKIWAGGGTPLTETMWEAYRYLSGQGVDFAKNVDDRDTSIEHYWKTYTSPFVPSKDASGKDILRCDNSVHVIMMTDGDPSTSDDSSRNTSISQLAGGGSGDHLDELAKYMHDENTDLWSSTSVKDTATVHTIGFGTGMSSNGKLLLKNTAAAGGGVYTAAETASDLTKSLNQIFRDIKASNTSFTAPSVSSNSSKVKSGDYVYYAMFYPSTDTRWAGNLKKFEVNGDKIIGGDGKLAVDDGKILDSAQSFWLGSNAADGSDVKQGGANLQLTNQSTRTIYTDIADSDGILSYFNKTTALTMDDIDNDSDLANFMGTNAGGLDNLFSWAIGNDVDNENSDGNKRKDIMGDPLHSKPIAIDYGNDDIRIVIGTNAGFVHMFKDSGDTVSESWAFIPKELYPNLIKLRDKQAGKVYGMDAPVSVYFKDDNANGKVDESDKVFAYFGMRRGGSTYYALNITDPNTPKLLWIISPTQSPKNDDFSELGQTWSKPYVTYVDIKGHDSNKPVLIFGAGYDPIKDDSLTTDTTDKKGRGVYIVDAESGELLWSLTPAGTGGKNTHFASIATDSLSGLDSVPSAITTLDSDYDGIVDRLYFGDTGGKVWRVDMPGSNPFDTEKPWKPHAVADLSATKQKFFYAPEVASTYFSKITKTTIDSKTFLSRKQTPFEAILIGSGDRVNPVSDTKTADYLYMIRDENTITQYFASDKVPEPANVSKLLDITSDPFNSKLGSDKDFRELELEISTDFKGWLYKLSAGEKSLSKPVVAGGVAYFSTFSPGSDAENQCSVSGGNGGLYAFHLLYGTIANDIKKLNIGDSIPDSPPIYLSVENKEIVISLLCPGCEKGIIPELHPVLENEVAKDINGDGKIDVMSTKRLKLDTVRSYIYRLE</sequence>
<dbReference type="PROSITE" id="PS50234">
    <property type="entry name" value="VWFA"/>
    <property type="match status" value="1"/>
</dbReference>
<feature type="domain" description="VWFA" evidence="5">
    <location>
        <begin position="45"/>
        <end position="302"/>
    </location>
</feature>
<dbReference type="OrthoDB" id="7156875at2"/>
<feature type="region of interest" description="Disordered" evidence="3">
    <location>
        <begin position="200"/>
        <end position="223"/>
    </location>
</feature>
<organism evidence="6 7">
    <name type="scientific">Pseudoalteromonas denitrificans DSM 6059</name>
    <dbReference type="NCBI Taxonomy" id="1123010"/>
    <lineage>
        <taxon>Bacteria</taxon>
        <taxon>Pseudomonadati</taxon>
        <taxon>Pseudomonadota</taxon>
        <taxon>Gammaproteobacteria</taxon>
        <taxon>Alteromonadales</taxon>
        <taxon>Pseudoalteromonadaceae</taxon>
        <taxon>Pseudoalteromonas</taxon>
    </lineage>
</organism>
<accession>A0A1I1QRK4</accession>
<evidence type="ECO:0000313" key="6">
    <source>
        <dbReference type="EMBL" id="SFD24689.1"/>
    </source>
</evidence>